<feature type="transmembrane region" description="Helical" evidence="1">
    <location>
        <begin position="395"/>
        <end position="416"/>
    </location>
</feature>
<keyword evidence="1" id="KW-1133">Transmembrane helix</keyword>
<dbReference type="CDD" id="cd00035">
    <property type="entry name" value="ChtBD1"/>
    <property type="match status" value="1"/>
</dbReference>
<feature type="transmembrane region" description="Helical" evidence="1">
    <location>
        <begin position="574"/>
        <end position="598"/>
    </location>
</feature>
<dbReference type="Proteomes" id="UP001516023">
    <property type="component" value="Unassembled WGS sequence"/>
</dbReference>
<feature type="transmembrane region" description="Helical" evidence="1">
    <location>
        <begin position="834"/>
        <end position="855"/>
    </location>
</feature>
<protein>
    <submittedName>
        <fullName evidence="2">Uncharacterized protein</fullName>
    </submittedName>
</protein>
<comment type="caution">
    <text evidence="2">The sequence shown here is derived from an EMBL/GenBank/DDBJ whole genome shotgun (WGS) entry which is preliminary data.</text>
</comment>
<feature type="transmembrane region" description="Helical" evidence="1">
    <location>
        <begin position="298"/>
        <end position="317"/>
    </location>
</feature>
<proteinExistence type="predicted"/>
<evidence type="ECO:0000256" key="1">
    <source>
        <dbReference type="SAM" id="Phobius"/>
    </source>
</evidence>
<keyword evidence="1" id="KW-0472">Membrane</keyword>
<keyword evidence="1" id="KW-0812">Transmembrane</keyword>
<keyword evidence="3" id="KW-1185">Reference proteome</keyword>
<reference evidence="2 3" key="1">
    <citation type="journal article" date="2020" name="G3 (Bethesda)">
        <title>Improved Reference Genome for Cyclotella cryptica CCMP332, a Model for Cell Wall Morphogenesis, Salinity Adaptation, and Lipid Production in Diatoms (Bacillariophyta).</title>
        <authorList>
            <person name="Roberts W.R."/>
            <person name="Downey K.M."/>
            <person name="Ruck E.C."/>
            <person name="Traller J.C."/>
            <person name="Alverson A.J."/>
        </authorList>
    </citation>
    <scope>NUCLEOTIDE SEQUENCE [LARGE SCALE GENOMIC DNA]</scope>
    <source>
        <strain evidence="2 3">CCMP332</strain>
    </source>
</reference>
<feature type="transmembrane region" description="Helical" evidence="1">
    <location>
        <begin position="636"/>
        <end position="659"/>
    </location>
</feature>
<dbReference type="EMBL" id="JABMIG020000340">
    <property type="protein sequence ID" value="KAL3780691.1"/>
    <property type="molecule type" value="Genomic_DNA"/>
</dbReference>
<accession>A0ABD3NZV3</accession>
<organism evidence="2 3">
    <name type="scientific">Cyclotella cryptica</name>
    <dbReference type="NCBI Taxonomy" id="29204"/>
    <lineage>
        <taxon>Eukaryota</taxon>
        <taxon>Sar</taxon>
        <taxon>Stramenopiles</taxon>
        <taxon>Ochrophyta</taxon>
        <taxon>Bacillariophyta</taxon>
        <taxon>Coscinodiscophyceae</taxon>
        <taxon>Thalassiosirophycidae</taxon>
        <taxon>Stephanodiscales</taxon>
        <taxon>Stephanodiscaceae</taxon>
        <taxon>Cyclotella</taxon>
    </lineage>
</organism>
<evidence type="ECO:0000313" key="2">
    <source>
        <dbReference type="EMBL" id="KAL3780691.1"/>
    </source>
</evidence>
<evidence type="ECO:0000313" key="3">
    <source>
        <dbReference type="Proteomes" id="UP001516023"/>
    </source>
</evidence>
<feature type="non-terminal residue" evidence="2">
    <location>
        <position position="1"/>
    </location>
</feature>
<name>A0ABD3NZV3_9STRA</name>
<feature type="transmembrane region" description="Helical" evidence="1">
    <location>
        <begin position="763"/>
        <end position="785"/>
    </location>
</feature>
<gene>
    <name evidence="2" type="ORF">HJC23_003516</name>
</gene>
<feature type="transmembrane region" description="Helical" evidence="1">
    <location>
        <begin position="546"/>
        <end position="568"/>
    </location>
</feature>
<sequence length="1289" mass="146311">VIVKEKMSTTMTKISSPHSGTWDSWDPGLGLALCCPEKLSLVSNVFSVVLVLTTAKDTSAATCGGGNRGDGFCANGGCCSEWGWCVTDESCGYNNSDLSRVLPNLAPTASTAKRTMHVRKMKLQMTVATSRYGAIDTSELGAILASHLRILLKQNLHRVISDDVKYETLDVQITALTIVHDELFRHLSSIAKEPVITHVRALGRVVLPGITPILFLNEIDSMIRSAFDGEEFLDRLHDAEDPALRSSVQVWRGFRDGHTQTSPSPTLAFANKVKNSPSIDYSSWTSGYDETKKLPIDYTIFGIVVVTLSLLLVVEVLRHGLDVIASGNLFFETVLELMYRELTTLGVVEFILYIMHKYHPNFNYSLEGWFTFVNRTTRYVLLFLSSPPPAVFVDVHFMLCYTAIFNAIQSVLLRLITSRRAEKAWVETENVEISHYVAIRKEFDRVTNKLKQLRYKCNERIPTHSSTETQAGRIRTLTRLSHWSQKVRHPNLTRRKYKLLVPIRFHELRIHLIAQNNLPPKFKVSHYLKSSLTDTLLEFVHISSSVWIMLMITANLIYFASGMILYFSESQSTLPGFLVGTFIAIMALCWGVALLLFFKMKDIFEHILIMPIPRENDDTGTRISQVCLFWGGNPRFVIILTQYMQFGFALGLAACVTYWKELYSASYSHTNVVWMLPVVAVSYVLFQPLLADILEWYTLCTSVGQLVNIERHKLDEEIKKQESREEEKKIEEAISMNDLPEITPPESNHKDLARFFESYKYQILSFLMGPMTCCFLVGRVEGFVIAEEILSNDLNTFQFSLSTSFWLEIACYCWMAVELFITLAVFVKRGSVQGIFAASFGIFINIICLSVLIIAEMMRCCSENGNVIVGYMTFAEPNDGCCSNFGERTDGGLGHVEPFTCLISLSSFRYLVARLIFRVRSRSHHDHKSNNENHNHRLPDTFDRARALWFATFATHSDIAEKYGMFSSQILQVMLGIDVPRHELREMCIDRVCDPEYLRFKTENSTQSRYSRISVATSTHGVFSSRSTLHSSPGDSFHMTSENENFDYPAACLVLDVCRCECKLLPLLEEWILVDVILTSHELIVFGVKNGDCSSDDAAEVLHGSSGLRLSDVAQGRYIVSQFSLRDIDHLNIEQMLATPHGKIFDCRESHLPGGLVSNNEFRRNERWMSVSESRLKIHFSTGCGTLLLRFLADLNENESCRKDISLNRKSPNWLLSTVGSQVKLWCRTIARLRGESNLKMSLPHFGCRGGVDELEDFIQIIERGDTRRQDSLYDRCIEEQRQHRGCQS</sequence>
<feature type="transmembrane region" description="Helical" evidence="1">
    <location>
        <begin position="671"/>
        <end position="690"/>
    </location>
</feature>
<feature type="transmembrane region" description="Helical" evidence="1">
    <location>
        <begin position="805"/>
        <end position="827"/>
    </location>
</feature>